<evidence type="ECO:0000256" key="1">
    <source>
        <dbReference type="ARBA" id="ARBA00022737"/>
    </source>
</evidence>
<keyword evidence="2" id="KW-1015">Disulfide bond</keyword>
<dbReference type="Proteomes" id="UP001487740">
    <property type="component" value="Unassembled WGS sequence"/>
</dbReference>
<dbReference type="PANTHER" id="PTHR12231">
    <property type="entry name" value="CTX-RELATED TYPE I TRANSMEMBRANE PROTEIN"/>
    <property type="match status" value="1"/>
</dbReference>
<dbReference type="PANTHER" id="PTHR12231:SF253">
    <property type="entry name" value="DPR-INTERACTING PROTEIN ETA, ISOFORM B-RELATED"/>
    <property type="match status" value="1"/>
</dbReference>
<sequence>MSVFASSNTVDSDGLKKTTAVLSFDTVTRGDMGHYLCIASNSVPPTKSKRMVLNVRYREPAVFVSHQMIGAYLGDSITINCTVKAYPRPVVFWQDSTGKIIISNDRFRVKEMLVGYSPPEILTMLTISDIKAEDFTTYRCNASIDNDKTREKSLAVQLSEISRPSTESSVIFKVARQPKNLQKPMSKQKQINGIGDRYEKPTHLAPGFPDIFSQPSHGLPNYGQGPPASSGNRSCSCTKLLYLLIGWWLLPGAVRGAAA</sequence>
<dbReference type="InterPro" id="IPR013783">
    <property type="entry name" value="Ig-like_fold"/>
</dbReference>
<dbReference type="Pfam" id="PF13927">
    <property type="entry name" value="Ig_3"/>
    <property type="match status" value="1"/>
</dbReference>
<evidence type="ECO:0000256" key="2">
    <source>
        <dbReference type="ARBA" id="ARBA00023157"/>
    </source>
</evidence>
<reference evidence="5 6" key="1">
    <citation type="submission" date="2023-03" db="EMBL/GenBank/DDBJ databases">
        <title>High-quality genome of Scylla paramamosain provides insights in environmental adaptation.</title>
        <authorList>
            <person name="Zhang L."/>
        </authorList>
    </citation>
    <scope>NUCLEOTIDE SEQUENCE [LARGE SCALE GENOMIC DNA]</scope>
    <source>
        <strain evidence="5">LZ_2023a</strain>
        <tissue evidence="5">Muscle</tissue>
    </source>
</reference>
<evidence type="ECO:0000313" key="6">
    <source>
        <dbReference type="Proteomes" id="UP001487740"/>
    </source>
</evidence>
<feature type="domain" description="Ig-like" evidence="4">
    <location>
        <begin position="60"/>
        <end position="155"/>
    </location>
</feature>
<protein>
    <recommendedName>
        <fullName evidence="4">Ig-like domain-containing protein</fullName>
    </recommendedName>
</protein>
<dbReference type="PROSITE" id="PS50835">
    <property type="entry name" value="IG_LIKE"/>
    <property type="match status" value="1"/>
</dbReference>
<gene>
    <name evidence="5" type="ORF">O3P69_009086</name>
</gene>
<name>A0AAW0TRR2_SCYPA</name>
<dbReference type="AlphaFoldDB" id="A0AAW0TRR2"/>
<keyword evidence="6" id="KW-1185">Reference proteome</keyword>
<comment type="caution">
    <text evidence="5">The sequence shown here is derived from an EMBL/GenBank/DDBJ whole genome shotgun (WGS) entry which is preliminary data.</text>
</comment>
<organism evidence="5 6">
    <name type="scientific">Scylla paramamosain</name>
    <name type="common">Mud crab</name>
    <dbReference type="NCBI Taxonomy" id="85552"/>
    <lineage>
        <taxon>Eukaryota</taxon>
        <taxon>Metazoa</taxon>
        <taxon>Ecdysozoa</taxon>
        <taxon>Arthropoda</taxon>
        <taxon>Crustacea</taxon>
        <taxon>Multicrustacea</taxon>
        <taxon>Malacostraca</taxon>
        <taxon>Eumalacostraca</taxon>
        <taxon>Eucarida</taxon>
        <taxon>Decapoda</taxon>
        <taxon>Pleocyemata</taxon>
        <taxon>Brachyura</taxon>
        <taxon>Eubrachyura</taxon>
        <taxon>Portunoidea</taxon>
        <taxon>Portunidae</taxon>
        <taxon>Portuninae</taxon>
        <taxon>Scylla</taxon>
    </lineage>
</organism>
<dbReference type="InterPro" id="IPR003599">
    <property type="entry name" value="Ig_sub"/>
</dbReference>
<dbReference type="InterPro" id="IPR007110">
    <property type="entry name" value="Ig-like_dom"/>
</dbReference>
<dbReference type="GO" id="GO:0043005">
    <property type="term" value="C:neuron projection"/>
    <property type="evidence" value="ECO:0007669"/>
    <property type="project" value="TreeGrafter"/>
</dbReference>
<dbReference type="InterPro" id="IPR051170">
    <property type="entry name" value="Neural/epithelial_adhesion"/>
</dbReference>
<dbReference type="SUPFAM" id="SSF48726">
    <property type="entry name" value="Immunoglobulin"/>
    <property type="match status" value="2"/>
</dbReference>
<dbReference type="SMART" id="SM00409">
    <property type="entry name" value="IG"/>
    <property type="match status" value="1"/>
</dbReference>
<accession>A0AAW0TRR2</accession>
<dbReference type="InterPro" id="IPR036179">
    <property type="entry name" value="Ig-like_dom_sf"/>
</dbReference>
<evidence type="ECO:0000256" key="3">
    <source>
        <dbReference type="ARBA" id="ARBA00023319"/>
    </source>
</evidence>
<keyword evidence="1" id="KW-0677">Repeat</keyword>
<dbReference type="EMBL" id="JARAKH010000027">
    <property type="protein sequence ID" value="KAK8389843.1"/>
    <property type="molecule type" value="Genomic_DNA"/>
</dbReference>
<dbReference type="Gene3D" id="2.60.40.10">
    <property type="entry name" value="Immunoglobulins"/>
    <property type="match status" value="2"/>
</dbReference>
<keyword evidence="3" id="KW-0393">Immunoglobulin domain</keyword>
<evidence type="ECO:0000259" key="4">
    <source>
        <dbReference type="PROSITE" id="PS50835"/>
    </source>
</evidence>
<proteinExistence type="predicted"/>
<evidence type="ECO:0000313" key="5">
    <source>
        <dbReference type="EMBL" id="KAK8389843.1"/>
    </source>
</evidence>